<feature type="chain" id="PRO_5035296419" evidence="1">
    <location>
        <begin position="22"/>
        <end position="144"/>
    </location>
</feature>
<organism evidence="2 3">
    <name type="scientific">Candidatus Thiopontia autotrophica</name>
    <dbReference type="NCBI Taxonomy" id="2841688"/>
    <lineage>
        <taxon>Bacteria</taxon>
        <taxon>Pseudomonadati</taxon>
        <taxon>Pseudomonadota</taxon>
        <taxon>Gammaproteobacteria</taxon>
        <taxon>Candidatus Thiopontia</taxon>
    </lineage>
</organism>
<comment type="caution">
    <text evidence="2">The sequence shown here is derived from an EMBL/GenBank/DDBJ whole genome shotgun (WGS) entry which is preliminary data.</text>
</comment>
<protein>
    <submittedName>
        <fullName evidence="2">Uncharacterized protein</fullName>
    </submittedName>
</protein>
<sequence>MKKIVLGLMVMGMTFSGVTVAEEQAKQAAQPQQGPRLQILGLGQTTCKAVAEQITKNQQASTMTYGGWVHGYLSAMNQVAMTQRGPQLNITANQAWSAMVAHCKNNPTDTLVGGSNKLRMALMQAQAQARQKAAAAAKAAAEKK</sequence>
<keyword evidence="1" id="KW-0732">Signal</keyword>
<gene>
    <name evidence="2" type="ORF">H8D24_00895</name>
</gene>
<dbReference type="EMBL" id="JACNFK010000013">
    <property type="protein sequence ID" value="MBC8518951.1"/>
    <property type="molecule type" value="Genomic_DNA"/>
</dbReference>
<feature type="signal peptide" evidence="1">
    <location>
        <begin position="1"/>
        <end position="21"/>
    </location>
</feature>
<evidence type="ECO:0000313" key="2">
    <source>
        <dbReference type="EMBL" id="MBC8518951.1"/>
    </source>
</evidence>
<accession>A0A8J6NVI1</accession>
<evidence type="ECO:0000313" key="3">
    <source>
        <dbReference type="Proteomes" id="UP000654401"/>
    </source>
</evidence>
<name>A0A8J6NVI1_9GAMM</name>
<reference evidence="2 3" key="1">
    <citation type="submission" date="2020-08" db="EMBL/GenBank/DDBJ databases">
        <title>Bridging the membrane lipid divide: bacteria of the FCB group superphylum have the potential to synthesize archaeal ether lipids.</title>
        <authorList>
            <person name="Villanueva L."/>
            <person name="Von Meijenfeldt F.A.B."/>
            <person name="Westbye A.B."/>
            <person name="Yadav S."/>
            <person name="Hopmans E.C."/>
            <person name="Dutilh B.E."/>
            <person name="Sinninghe Damste J.S."/>
        </authorList>
    </citation>
    <scope>NUCLEOTIDE SEQUENCE [LARGE SCALE GENOMIC DNA]</scope>
    <source>
        <strain evidence="2">NIOZ-UU100</strain>
    </source>
</reference>
<dbReference type="Proteomes" id="UP000654401">
    <property type="component" value="Unassembled WGS sequence"/>
</dbReference>
<dbReference type="AlphaFoldDB" id="A0A8J6NVI1"/>
<evidence type="ECO:0000256" key="1">
    <source>
        <dbReference type="SAM" id="SignalP"/>
    </source>
</evidence>
<proteinExistence type="predicted"/>